<name>A0A833TKN0_PHYIN</name>
<dbReference type="Proteomes" id="UP000704712">
    <property type="component" value="Unassembled WGS sequence"/>
</dbReference>
<evidence type="ECO:0000313" key="2">
    <source>
        <dbReference type="EMBL" id="KAF4144393.1"/>
    </source>
</evidence>
<accession>A0A833TKN0</accession>
<sequence>MEVSRILVTAATLAAITFDSAVSTRQEDYLSTSEEDSHDAFKVIHGATNMTSIAMKTDSASGPNNASNAATTVFYGRHSSCCRPGIKR</sequence>
<keyword evidence="3" id="KW-1185">Reference proteome</keyword>
<organism evidence="1 3">
    <name type="scientific">Phytophthora infestans</name>
    <name type="common">Potato late blight agent</name>
    <name type="synonym">Botrytis infestans</name>
    <dbReference type="NCBI Taxonomy" id="4787"/>
    <lineage>
        <taxon>Eukaryota</taxon>
        <taxon>Sar</taxon>
        <taxon>Stramenopiles</taxon>
        <taxon>Oomycota</taxon>
        <taxon>Peronosporomycetes</taxon>
        <taxon>Peronosporales</taxon>
        <taxon>Peronosporaceae</taxon>
        <taxon>Phytophthora</taxon>
    </lineage>
</organism>
<dbReference type="AlphaFoldDB" id="A0A833TKN0"/>
<reference evidence="1" key="1">
    <citation type="submission" date="2020-04" db="EMBL/GenBank/DDBJ databases">
        <title>Hybrid Assembly of Korean Phytophthora infestans isolates.</title>
        <authorList>
            <person name="Prokchorchik M."/>
            <person name="Lee Y."/>
            <person name="Seo J."/>
            <person name="Cho J.-H."/>
            <person name="Park Y.-E."/>
            <person name="Jang D.-C."/>
            <person name="Im J.-S."/>
            <person name="Choi J.-G."/>
            <person name="Park H.-J."/>
            <person name="Lee G.-B."/>
            <person name="Lee Y.-G."/>
            <person name="Hong S.-Y."/>
            <person name="Cho K."/>
            <person name="Sohn K.H."/>
        </authorList>
    </citation>
    <scope>NUCLEOTIDE SEQUENCE</scope>
    <source>
        <strain evidence="1">KR_1_A1</strain>
        <strain evidence="2">KR_2_A2</strain>
    </source>
</reference>
<protein>
    <submittedName>
        <fullName evidence="1">Uncharacterized protein</fullName>
    </submittedName>
</protein>
<evidence type="ECO:0000313" key="3">
    <source>
        <dbReference type="Proteomes" id="UP000602510"/>
    </source>
</evidence>
<gene>
    <name evidence="1" type="ORF">GN244_ATG01987</name>
    <name evidence="2" type="ORF">GN958_ATG06403</name>
</gene>
<proteinExistence type="predicted"/>
<dbReference type="Proteomes" id="UP000602510">
    <property type="component" value="Unassembled WGS sequence"/>
</dbReference>
<dbReference type="EMBL" id="JAACNO010000859">
    <property type="protein sequence ID" value="KAF4144393.1"/>
    <property type="molecule type" value="Genomic_DNA"/>
</dbReference>
<evidence type="ECO:0000313" key="1">
    <source>
        <dbReference type="EMBL" id="KAF4045539.1"/>
    </source>
</evidence>
<comment type="caution">
    <text evidence="1">The sequence shown here is derived from an EMBL/GenBank/DDBJ whole genome shotgun (WGS) entry which is preliminary data.</text>
</comment>
<dbReference type="EMBL" id="WSZM01000043">
    <property type="protein sequence ID" value="KAF4045539.1"/>
    <property type="molecule type" value="Genomic_DNA"/>
</dbReference>